<reference evidence="2" key="1">
    <citation type="submission" date="2019-02" db="EMBL/GenBank/DDBJ databases">
        <authorList>
            <person name="Li S.-H."/>
        </authorList>
    </citation>
    <scope>NUCLEOTIDE SEQUENCE</scope>
    <source>
        <strain evidence="2">IMCC11814</strain>
    </source>
</reference>
<gene>
    <name evidence="2" type="ORF">EYC82_00255</name>
</gene>
<name>A0ABT3T0Y6_9GAMM</name>
<proteinExistence type="predicted"/>
<sequence>MARHSMQTQLELRMALKHPLTVFLLLIASWAHLALAQPYPRIENLSKVDLTYMEQQRNDLRAIAATNLGRQFSGQRERDIALLQNMLEQGLVGPDQVSEMQAMGIMMGDLLAAEFDMNWVVYTDQAGRSRALRYQDSDFFLYPVTMISRRRTAGDMTAVSGIYERAARLVKANTPARPFQ</sequence>
<evidence type="ECO:0000313" key="2">
    <source>
        <dbReference type="EMBL" id="MCX2975784.1"/>
    </source>
</evidence>
<accession>A0ABT3T0Y6</accession>
<evidence type="ECO:0000259" key="1">
    <source>
        <dbReference type="Pfam" id="PF12713"/>
    </source>
</evidence>
<keyword evidence="3" id="KW-1185">Reference proteome</keyword>
<protein>
    <submittedName>
        <fullName evidence="2">DUF3806 domain-containing protein</fullName>
    </submittedName>
</protein>
<dbReference type="Gene3D" id="1.20.120.1090">
    <property type="match status" value="1"/>
</dbReference>
<dbReference type="Proteomes" id="UP001143304">
    <property type="component" value="Unassembled WGS sequence"/>
</dbReference>
<evidence type="ECO:0000313" key="3">
    <source>
        <dbReference type="Proteomes" id="UP001143304"/>
    </source>
</evidence>
<comment type="caution">
    <text evidence="2">The sequence shown here is derived from an EMBL/GenBank/DDBJ whole genome shotgun (WGS) entry which is preliminary data.</text>
</comment>
<dbReference type="Pfam" id="PF12713">
    <property type="entry name" value="DUF3806"/>
    <property type="match status" value="1"/>
</dbReference>
<feature type="domain" description="DUF3806" evidence="1">
    <location>
        <begin position="79"/>
        <end position="163"/>
    </location>
</feature>
<dbReference type="InterPro" id="IPR024266">
    <property type="entry name" value="DUF3806"/>
</dbReference>
<organism evidence="2 3">
    <name type="scientific">Candidatus Marimicrobium litorale</name>
    <dbReference type="NCBI Taxonomy" id="2518991"/>
    <lineage>
        <taxon>Bacteria</taxon>
        <taxon>Pseudomonadati</taxon>
        <taxon>Pseudomonadota</taxon>
        <taxon>Gammaproteobacteria</taxon>
        <taxon>Cellvibrionales</taxon>
        <taxon>Halieaceae</taxon>
        <taxon>Marimicrobium</taxon>
    </lineage>
</organism>
<dbReference type="EMBL" id="SHNO01000001">
    <property type="protein sequence ID" value="MCX2975784.1"/>
    <property type="molecule type" value="Genomic_DNA"/>
</dbReference>